<evidence type="ECO:0000256" key="2">
    <source>
        <dbReference type="ARBA" id="ARBA00022679"/>
    </source>
</evidence>
<dbReference type="GO" id="GO:0005524">
    <property type="term" value="F:ATP binding"/>
    <property type="evidence" value="ECO:0007669"/>
    <property type="project" value="UniProtKB-KW"/>
</dbReference>
<keyword evidence="6" id="KW-0119">Carbohydrate metabolism</keyword>
<evidence type="ECO:0000256" key="5">
    <source>
        <dbReference type="ARBA" id="ARBA00022840"/>
    </source>
</evidence>
<evidence type="ECO:0000256" key="12">
    <source>
        <dbReference type="ARBA" id="ARBA00041377"/>
    </source>
</evidence>
<dbReference type="InterPro" id="IPR010737">
    <property type="entry name" value="4-carb_acid_sugar_kinase_N"/>
</dbReference>
<comment type="similarity">
    <text evidence="1">Belongs to the four-carbon acid sugar kinase family.</text>
</comment>
<keyword evidence="2" id="KW-0808">Transferase</keyword>
<dbReference type="InterPro" id="IPR050007">
    <property type="entry name" value="OtnK"/>
</dbReference>
<dbReference type="Gene3D" id="3.40.50.10840">
    <property type="entry name" value="Putative sugar-binding, N-terminal domain"/>
    <property type="match status" value="1"/>
</dbReference>
<evidence type="ECO:0000256" key="6">
    <source>
        <dbReference type="ARBA" id="ARBA00023277"/>
    </source>
</evidence>
<accession>A0A239GNC7</accession>
<dbReference type="InterPro" id="IPR031475">
    <property type="entry name" value="NBD_C"/>
</dbReference>
<evidence type="ECO:0000313" key="15">
    <source>
        <dbReference type="EMBL" id="SNS70630.1"/>
    </source>
</evidence>
<dbReference type="Gene3D" id="3.40.980.20">
    <property type="entry name" value="Four-carbon acid sugar kinase, nucleotide binding domain"/>
    <property type="match status" value="1"/>
</dbReference>
<dbReference type="GO" id="GO:0016301">
    <property type="term" value="F:kinase activity"/>
    <property type="evidence" value="ECO:0007669"/>
    <property type="project" value="UniProtKB-KW"/>
</dbReference>
<evidence type="ECO:0000256" key="3">
    <source>
        <dbReference type="ARBA" id="ARBA00022741"/>
    </source>
</evidence>
<dbReference type="AlphaFoldDB" id="A0A239GNC7"/>
<dbReference type="EMBL" id="FZON01000028">
    <property type="protein sequence ID" value="SNS70630.1"/>
    <property type="molecule type" value="Genomic_DNA"/>
</dbReference>
<dbReference type="SUPFAM" id="SSF142764">
    <property type="entry name" value="YgbK-like"/>
    <property type="match status" value="1"/>
</dbReference>
<keyword evidence="4" id="KW-0418">Kinase</keyword>
<evidence type="ECO:0000256" key="10">
    <source>
        <dbReference type="ARBA" id="ARBA00039095"/>
    </source>
</evidence>
<dbReference type="Proteomes" id="UP000198440">
    <property type="component" value="Unassembled WGS sequence"/>
</dbReference>
<comment type="function">
    <text evidence="9">Catalyzes the ATP-dependent phosphorylation of 3-oxo-tetronate to 3-oxo-tetronate 4-phosphate.</text>
</comment>
<evidence type="ECO:0000256" key="1">
    <source>
        <dbReference type="ARBA" id="ARBA00005715"/>
    </source>
</evidence>
<feature type="domain" description="Four-carbon acid sugar kinase N-terminal" evidence="13">
    <location>
        <begin position="3"/>
        <end position="227"/>
    </location>
</feature>
<gene>
    <name evidence="15" type="ORF">SAMN04488078_10284</name>
</gene>
<evidence type="ECO:0000313" key="16">
    <source>
        <dbReference type="Proteomes" id="UP000198440"/>
    </source>
</evidence>
<dbReference type="InterPro" id="IPR037051">
    <property type="entry name" value="4-carb_acid_sugar_kinase_N_sf"/>
</dbReference>
<dbReference type="Pfam" id="PF17042">
    <property type="entry name" value="NBD_C"/>
    <property type="match status" value="1"/>
</dbReference>
<reference evidence="15 16" key="1">
    <citation type="submission" date="2017-06" db="EMBL/GenBank/DDBJ databases">
        <authorList>
            <person name="Kim H.J."/>
            <person name="Triplett B.A."/>
        </authorList>
    </citation>
    <scope>NUCLEOTIDE SEQUENCE [LARGE SCALE GENOMIC DNA]</scope>
    <source>
        <strain evidence="15 16">DSM 11445</strain>
    </source>
</reference>
<dbReference type="RefSeq" id="WP_089278578.1">
    <property type="nucleotide sequence ID" value="NZ_FZON01000028.1"/>
</dbReference>
<evidence type="ECO:0000256" key="4">
    <source>
        <dbReference type="ARBA" id="ARBA00022777"/>
    </source>
</evidence>
<name>A0A239GNC7_9RHOB</name>
<keyword evidence="3" id="KW-0547">Nucleotide-binding</keyword>
<evidence type="ECO:0000259" key="13">
    <source>
        <dbReference type="Pfam" id="PF07005"/>
    </source>
</evidence>
<evidence type="ECO:0000256" key="8">
    <source>
        <dbReference type="ARBA" id="ARBA00036346"/>
    </source>
</evidence>
<dbReference type="EC" id="2.7.1.217" evidence="10"/>
<comment type="catalytic activity">
    <reaction evidence="7">
        <text>3-dehydro-L-erythronate + ATP = 3-dehydro-4-O-phospho-L-erythronate + ADP + H(+)</text>
        <dbReference type="Rhea" id="RHEA:52552"/>
        <dbReference type="ChEBI" id="CHEBI:15378"/>
        <dbReference type="ChEBI" id="CHEBI:30616"/>
        <dbReference type="ChEBI" id="CHEBI:136592"/>
        <dbReference type="ChEBI" id="CHEBI:136670"/>
        <dbReference type="ChEBI" id="CHEBI:456216"/>
        <dbReference type="EC" id="2.7.1.217"/>
    </reaction>
</comment>
<evidence type="ECO:0000256" key="9">
    <source>
        <dbReference type="ARBA" id="ARBA00037335"/>
    </source>
</evidence>
<evidence type="ECO:0000259" key="14">
    <source>
        <dbReference type="Pfam" id="PF17042"/>
    </source>
</evidence>
<keyword evidence="5" id="KW-0067">ATP-binding</keyword>
<proteinExistence type="inferred from homology"/>
<evidence type="ECO:0000256" key="11">
    <source>
        <dbReference type="ARBA" id="ARBA00039461"/>
    </source>
</evidence>
<sequence>MLLGCIGDDFTGSSDLANTLAKGGMRTVQYSSIPDTPAGKDVQAGVVALKSRSIAPIDAVRQSLEALDWLKRQGCEQFFFKYCSTFDSRPEGNIGPVADALAEALGAHQVIVCPAYPGTGRSIYQGHLFVKDRLLSESGMKNHPLTPMTDPDIRRWLAPQTRYSVGHVPAEHVFAGSNRIAESLEEQHRSGHRHIVVDAIRDEDLVEIGMAAKGLPLITGGSGVALGLPANFGCSASQVPWAGQAGKSIALSGSCSVATRAQVARHAAKHPVREIVAADVIESRLAPKEIADWLLGAEGLPLAYSSADPAEVARIQEKYGRDASSEALEGFFADVARLGVAGGATRVITAGGETSGAVIEGLDLGTLEIGPEIDPGVPALRARPDLVVALKSGNFGAEDFFEKADRLLKGET</sequence>
<evidence type="ECO:0000256" key="7">
    <source>
        <dbReference type="ARBA" id="ARBA00035898"/>
    </source>
</evidence>
<organism evidence="15 16">
    <name type="scientific">Antarctobacter heliothermus</name>
    <dbReference type="NCBI Taxonomy" id="74033"/>
    <lineage>
        <taxon>Bacteria</taxon>
        <taxon>Pseudomonadati</taxon>
        <taxon>Pseudomonadota</taxon>
        <taxon>Alphaproteobacteria</taxon>
        <taxon>Rhodobacterales</taxon>
        <taxon>Roseobacteraceae</taxon>
        <taxon>Antarctobacter</taxon>
    </lineage>
</organism>
<comment type="catalytic activity">
    <reaction evidence="8">
        <text>3-dehydro-D-erythronate + ATP = 3-dehydro-4-O-phospho-D-erythronate + ADP + H(+)</text>
        <dbReference type="Rhea" id="RHEA:52556"/>
        <dbReference type="ChEBI" id="CHEBI:15378"/>
        <dbReference type="ChEBI" id="CHEBI:30616"/>
        <dbReference type="ChEBI" id="CHEBI:57958"/>
        <dbReference type="ChEBI" id="CHEBI:136593"/>
        <dbReference type="ChEBI" id="CHEBI:456216"/>
        <dbReference type="EC" id="2.7.1.217"/>
    </reaction>
</comment>
<dbReference type="Pfam" id="PF07005">
    <property type="entry name" value="SBD_N"/>
    <property type="match status" value="1"/>
</dbReference>
<dbReference type="OrthoDB" id="191465at2"/>
<dbReference type="InterPro" id="IPR042213">
    <property type="entry name" value="NBD_C_sf"/>
</dbReference>
<dbReference type="NCBIfam" id="NF043035">
    <property type="entry name" value="OxoTetrKin"/>
    <property type="match status" value="1"/>
</dbReference>
<protein>
    <recommendedName>
        <fullName evidence="11">3-oxo-tetronate kinase</fullName>
        <ecNumber evidence="10">2.7.1.217</ecNumber>
    </recommendedName>
    <alternativeName>
        <fullName evidence="12">3-dehydrotetronate 4-kinase</fullName>
    </alternativeName>
</protein>
<feature type="domain" description="Four-carbon acid sugar kinase nucleotide binding" evidence="14">
    <location>
        <begin position="250"/>
        <end position="401"/>
    </location>
</feature>